<name>A0A3S4DI75_9BRAD</name>
<evidence type="ECO:0000256" key="2">
    <source>
        <dbReference type="ARBA" id="ARBA00022649"/>
    </source>
</evidence>
<dbReference type="Pfam" id="PF01850">
    <property type="entry name" value="PIN"/>
    <property type="match status" value="1"/>
</dbReference>
<comment type="caution">
    <text evidence="9">The sequence shown here is derived from an EMBL/GenBank/DDBJ whole genome shotgun (WGS) entry which is preliminary data.</text>
</comment>
<organism evidence="9 10">
    <name type="scientific">Rhodoplanes serenus</name>
    <dbReference type="NCBI Taxonomy" id="200615"/>
    <lineage>
        <taxon>Bacteria</taxon>
        <taxon>Pseudomonadati</taxon>
        <taxon>Pseudomonadota</taxon>
        <taxon>Alphaproteobacteria</taxon>
        <taxon>Hyphomicrobiales</taxon>
        <taxon>Nitrobacteraceae</taxon>
        <taxon>Rhodoplanes</taxon>
    </lineage>
</organism>
<keyword evidence="6" id="KW-0460">Magnesium</keyword>
<keyword evidence="3" id="KW-0540">Nuclease</keyword>
<dbReference type="OrthoDB" id="7188375at2"/>
<dbReference type="InterPro" id="IPR002716">
    <property type="entry name" value="PIN_dom"/>
</dbReference>
<evidence type="ECO:0000259" key="8">
    <source>
        <dbReference type="Pfam" id="PF01850"/>
    </source>
</evidence>
<feature type="domain" description="PIN" evidence="8">
    <location>
        <begin position="2"/>
        <end position="124"/>
    </location>
</feature>
<sequence>MIVLDTNVVSELMKPAPLRADSVFAWVRARPLTTVFTTTVTLAEVLVGIGLLPEGRRKRSLHAGLERIAATVFPGRLLPFDDAAARLYAELFVVRRKRGLSTKSLDLQIMAIAKSRSMAVATRNVADFEGAGIDVFDPWTASRSP</sequence>
<evidence type="ECO:0000256" key="5">
    <source>
        <dbReference type="ARBA" id="ARBA00022801"/>
    </source>
</evidence>
<dbReference type="RefSeq" id="WP_129611017.1">
    <property type="nucleotide sequence ID" value="NZ_UWOC01000184.1"/>
</dbReference>
<dbReference type="GO" id="GO:0004518">
    <property type="term" value="F:nuclease activity"/>
    <property type="evidence" value="ECO:0007669"/>
    <property type="project" value="UniProtKB-KW"/>
</dbReference>
<keyword evidence="5" id="KW-0378">Hydrolase</keyword>
<evidence type="ECO:0000256" key="1">
    <source>
        <dbReference type="ARBA" id="ARBA00001946"/>
    </source>
</evidence>
<dbReference type="GO" id="GO:0046872">
    <property type="term" value="F:metal ion binding"/>
    <property type="evidence" value="ECO:0007669"/>
    <property type="project" value="UniProtKB-KW"/>
</dbReference>
<comment type="cofactor">
    <cofactor evidence="1">
        <name>Mg(2+)</name>
        <dbReference type="ChEBI" id="CHEBI:18420"/>
    </cofactor>
</comment>
<protein>
    <submittedName>
        <fullName evidence="9">Toxin FitB</fullName>
    </submittedName>
</protein>
<evidence type="ECO:0000313" key="9">
    <source>
        <dbReference type="EMBL" id="VCU10977.1"/>
    </source>
</evidence>
<dbReference type="PANTHER" id="PTHR33653:SF1">
    <property type="entry name" value="RIBONUCLEASE VAPC2"/>
    <property type="match status" value="1"/>
</dbReference>
<dbReference type="InterPro" id="IPR050556">
    <property type="entry name" value="Type_II_TA_system_RNase"/>
</dbReference>
<gene>
    <name evidence="9" type="primary">fitB_2</name>
    <name evidence="9" type="ORF">RHODGE_RHODGE_04181</name>
</gene>
<dbReference type="PANTHER" id="PTHR33653">
    <property type="entry name" value="RIBONUCLEASE VAPC2"/>
    <property type="match status" value="1"/>
</dbReference>
<dbReference type="InterPro" id="IPR029060">
    <property type="entry name" value="PIN-like_dom_sf"/>
</dbReference>
<keyword evidence="10" id="KW-1185">Reference proteome</keyword>
<dbReference type="EMBL" id="UWOC01000184">
    <property type="protein sequence ID" value="VCU10977.1"/>
    <property type="molecule type" value="Genomic_DNA"/>
</dbReference>
<dbReference type="SUPFAM" id="SSF88723">
    <property type="entry name" value="PIN domain-like"/>
    <property type="match status" value="1"/>
</dbReference>
<dbReference type="CDD" id="cd18731">
    <property type="entry name" value="PIN_NgFitB-like"/>
    <property type="match status" value="1"/>
</dbReference>
<evidence type="ECO:0000256" key="3">
    <source>
        <dbReference type="ARBA" id="ARBA00022722"/>
    </source>
</evidence>
<dbReference type="AlphaFoldDB" id="A0A3S4DI75"/>
<dbReference type="Gene3D" id="3.40.50.1010">
    <property type="entry name" value="5'-nuclease"/>
    <property type="match status" value="1"/>
</dbReference>
<accession>A0A3S4DI75</accession>
<reference evidence="10" key="1">
    <citation type="submission" date="2018-10" db="EMBL/GenBank/DDBJ databases">
        <authorList>
            <person name="Peiro R."/>
            <person name="Begona"/>
            <person name="Cbmso G."/>
            <person name="Lopez M."/>
            <person name="Gonzalez S."/>
            <person name="Sacristan E."/>
            <person name="Castillo E."/>
        </authorList>
    </citation>
    <scope>NUCLEOTIDE SEQUENCE [LARGE SCALE GENOMIC DNA]</scope>
</reference>
<evidence type="ECO:0000256" key="6">
    <source>
        <dbReference type="ARBA" id="ARBA00022842"/>
    </source>
</evidence>
<dbReference type="Proteomes" id="UP000289200">
    <property type="component" value="Unassembled WGS sequence"/>
</dbReference>
<evidence type="ECO:0000256" key="4">
    <source>
        <dbReference type="ARBA" id="ARBA00022723"/>
    </source>
</evidence>
<evidence type="ECO:0000313" key="10">
    <source>
        <dbReference type="Proteomes" id="UP000289200"/>
    </source>
</evidence>
<keyword evidence="4" id="KW-0479">Metal-binding</keyword>
<keyword evidence="2" id="KW-1277">Toxin-antitoxin system</keyword>
<proteinExistence type="inferred from homology"/>
<dbReference type="GO" id="GO:0016787">
    <property type="term" value="F:hydrolase activity"/>
    <property type="evidence" value="ECO:0007669"/>
    <property type="project" value="UniProtKB-KW"/>
</dbReference>
<evidence type="ECO:0000256" key="7">
    <source>
        <dbReference type="ARBA" id="ARBA00038093"/>
    </source>
</evidence>
<comment type="similarity">
    <text evidence="7">Belongs to the PINc/VapC protein family.</text>
</comment>